<evidence type="ECO:0000256" key="5">
    <source>
        <dbReference type="ARBA" id="ARBA00023136"/>
    </source>
</evidence>
<keyword evidence="3 7" id="KW-0812">Transmembrane</keyword>
<sequence length="417" mass="46114">MKINEKTGEVKARLVLKKNKVTRRWRVKYERTDRLDKIDSRFDTRRSPFKLKKLHPRNIGVIYLYAVAWILFSIWVPSTWLTWLTHRSVINQQSILIVVALGLLVPLSAGVFDLSIAATVSASAVTVSWLLVDHKWAVVPAILVALTLGVLIGTLNAFLIVRVKIDSFIATLGVSSVLTAYSVWRSGNRSILGLPDSFKSITDEFAFGLTRTVVIAIVLATGLWFMFEHTPVGRYFFATGGGRDAARLAGIHTDRFISGAMITSAVFSSVAGVLLSSQFGSIQAQSGAPYLLPSFSAAFLGATQFKRRFNVFGTVLSVIALQSGVKGLQLAGVGSVWVESLFFGCALIISVGLSTFQKRVHGGQRRWWRREESGPEYLLGRLLGWGPRKLGKSSNSETEKNEWWHDPSDSEAHHHKP</sequence>
<keyword evidence="5 7" id="KW-0472">Membrane</keyword>
<evidence type="ECO:0000313" key="8">
    <source>
        <dbReference type="EMBL" id="CAB4656841.1"/>
    </source>
</evidence>
<evidence type="ECO:0000256" key="4">
    <source>
        <dbReference type="ARBA" id="ARBA00022989"/>
    </source>
</evidence>
<keyword evidence="2" id="KW-1003">Cell membrane</keyword>
<dbReference type="GO" id="GO:0005886">
    <property type="term" value="C:plasma membrane"/>
    <property type="evidence" value="ECO:0007669"/>
    <property type="project" value="UniProtKB-SubCell"/>
</dbReference>
<evidence type="ECO:0000256" key="3">
    <source>
        <dbReference type="ARBA" id="ARBA00022692"/>
    </source>
</evidence>
<evidence type="ECO:0000256" key="2">
    <source>
        <dbReference type="ARBA" id="ARBA00022475"/>
    </source>
</evidence>
<gene>
    <name evidence="8" type="ORF">UFOPK2292_00008</name>
</gene>
<protein>
    <submittedName>
        <fullName evidence="8">Unannotated protein</fullName>
    </submittedName>
</protein>
<feature type="region of interest" description="Disordered" evidence="6">
    <location>
        <begin position="387"/>
        <end position="417"/>
    </location>
</feature>
<name>A0A6J6L4Y1_9ZZZZ</name>
<keyword evidence="4 7" id="KW-1133">Transmembrane helix</keyword>
<feature type="transmembrane region" description="Helical" evidence="7">
    <location>
        <begin position="138"/>
        <end position="161"/>
    </location>
</feature>
<comment type="subcellular location">
    <subcellularLocation>
        <location evidence="1">Cell membrane</location>
        <topology evidence="1">Multi-pass membrane protein</topology>
    </subcellularLocation>
</comment>
<feature type="compositionally biased region" description="Basic and acidic residues" evidence="6">
    <location>
        <begin position="397"/>
        <end position="417"/>
    </location>
</feature>
<dbReference type="GO" id="GO:0022857">
    <property type="term" value="F:transmembrane transporter activity"/>
    <property type="evidence" value="ECO:0007669"/>
    <property type="project" value="InterPro"/>
</dbReference>
<feature type="transmembrane region" description="Helical" evidence="7">
    <location>
        <begin position="256"/>
        <end position="276"/>
    </location>
</feature>
<feature type="transmembrane region" description="Helical" evidence="7">
    <location>
        <begin position="205"/>
        <end position="227"/>
    </location>
</feature>
<feature type="transmembrane region" description="Helical" evidence="7">
    <location>
        <begin position="89"/>
        <end position="107"/>
    </location>
</feature>
<feature type="transmembrane region" description="Helical" evidence="7">
    <location>
        <begin position="62"/>
        <end position="83"/>
    </location>
</feature>
<feature type="transmembrane region" description="Helical" evidence="7">
    <location>
        <begin position="337"/>
        <end position="356"/>
    </location>
</feature>
<accession>A0A6J6L4Y1</accession>
<dbReference type="CDD" id="cd06579">
    <property type="entry name" value="TM_PBP1_transp_AraH_like"/>
    <property type="match status" value="1"/>
</dbReference>
<reference evidence="8" key="1">
    <citation type="submission" date="2020-05" db="EMBL/GenBank/DDBJ databases">
        <authorList>
            <person name="Chiriac C."/>
            <person name="Salcher M."/>
            <person name="Ghai R."/>
            <person name="Kavagutti S V."/>
        </authorList>
    </citation>
    <scope>NUCLEOTIDE SEQUENCE</scope>
</reference>
<dbReference type="EMBL" id="CAEZWU010000001">
    <property type="protein sequence ID" value="CAB4656841.1"/>
    <property type="molecule type" value="Genomic_DNA"/>
</dbReference>
<proteinExistence type="predicted"/>
<evidence type="ECO:0000256" key="6">
    <source>
        <dbReference type="SAM" id="MobiDB-lite"/>
    </source>
</evidence>
<dbReference type="PANTHER" id="PTHR32196">
    <property type="entry name" value="ABC TRANSPORTER PERMEASE PROTEIN YPHD-RELATED-RELATED"/>
    <property type="match status" value="1"/>
</dbReference>
<dbReference type="InterPro" id="IPR001851">
    <property type="entry name" value="ABC_transp_permease"/>
</dbReference>
<evidence type="ECO:0000256" key="7">
    <source>
        <dbReference type="SAM" id="Phobius"/>
    </source>
</evidence>
<dbReference type="Pfam" id="PF02653">
    <property type="entry name" value="BPD_transp_2"/>
    <property type="match status" value="1"/>
</dbReference>
<dbReference type="AlphaFoldDB" id="A0A6J6L4Y1"/>
<organism evidence="8">
    <name type="scientific">freshwater metagenome</name>
    <dbReference type="NCBI Taxonomy" id="449393"/>
    <lineage>
        <taxon>unclassified sequences</taxon>
        <taxon>metagenomes</taxon>
        <taxon>ecological metagenomes</taxon>
    </lineage>
</organism>
<feature type="transmembrane region" description="Helical" evidence="7">
    <location>
        <begin position="168"/>
        <end position="185"/>
    </location>
</feature>
<evidence type="ECO:0000256" key="1">
    <source>
        <dbReference type="ARBA" id="ARBA00004651"/>
    </source>
</evidence>